<keyword evidence="1" id="KW-0812">Transmembrane</keyword>
<keyword evidence="1" id="KW-0472">Membrane</keyword>
<protein>
    <submittedName>
        <fullName evidence="2">ABC transporter substrate-binding protein</fullName>
    </submittedName>
</protein>
<keyword evidence="3" id="KW-1185">Reference proteome</keyword>
<feature type="transmembrane region" description="Helical" evidence="1">
    <location>
        <begin position="7"/>
        <end position="24"/>
    </location>
</feature>
<name>A0A1B9F748_9BACT</name>
<dbReference type="Gene3D" id="3.40.50.2300">
    <property type="match status" value="1"/>
</dbReference>
<dbReference type="AlphaFoldDB" id="A0A1B9F748"/>
<reference evidence="2 3" key="1">
    <citation type="submission" date="2016-06" db="EMBL/GenBank/DDBJ databases">
        <title>Respiratory ammonification of nitrate coupled to the oxidation of elemental sulfur in deep-sea autotrophic thermophilic bacteria.</title>
        <authorList>
            <person name="Slobodkina G.B."/>
            <person name="Mardanov A.V."/>
            <person name="Ravin N.V."/>
            <person name="Frolova A.A."/>
            <person name="Viryasiv M.B."/>
            <person name="Chernyh N.A."/>
            <person name="Bonch-Osmolovskaya E.A."/>
            <person name="Slobodkin A.I."/>
        </authorList>
    </citation>
    <scope>NUCLEOTIDE SEQUENCE [LARGE SCALE GENOMIC DNA]</scope>
    <source>
        <strain evidence="2 3">S69</strain>
    </source>
</reference>
<dbReference type="InterPro" id="IPR007487">
    <property type="entry name" value="ABC_transpt-TYRBP-like"/>
</dbReference>
<accession>A0A1B9F748</accession>
<comment type="caution">
    <text evidence="2">The sequence shown here is derived from an EMBL/GenBank/DDBJ whole genome shotgun (WGS) entry which is preliminary data.</text>
</comment>
<dbReference type="EMBL" id="MAGO01000004">
    <property type="protein sequence ID" value="OCC15674.1"/>
    <property type="molecule type" value="Genomic_DNA"/>
</dbReference>
<dbReference type="PANTHER" id="PTHR35271">
    <property type="entry name" value="ABC TRANSPORTER, SUBSTRATE-BINDING LIPOPROTEIN-RELATED"/>
    <property type="match status" value="1"/>
</dbReference>
<dbReference type="PANTHER" id="PTHR35271:SF1">
    <property type="entry name" value="ABC TRANSPORTER, SUBSTRATE-BINDING LIPOPROTEIN"/>
    <property type="match status" value="1"/>
</dbReference>
<evidence type="ECO:0000256" key="1">
    <source>
        <dbReference type="SAM" id="Phobius"/>
    </source>
</evidence>
<dbReference type="STRING" id="1156395.DBT_1025"/>
<dbReference type="OrthoDB" id="9776955at2"/>
<keyword evidence="1" id="KW-1133">Transmembrane helix</keyword>
<dbReference type="Pfam" id="PF04392">
    <property type="entry name" value="ABC_sub_bind"/>
    <property type="match status" value="1"/>
</dbReference>
<organism evidence="2 3">
    <name type="scientific">Dissulfuribacter thermophilus</name>
    <dbReference type="NCBI Taxonomy" id="1156395"/>
    <lineage>
        <taxon>Bacteria</taxon>
        <taxon>Pseudomonadati</taxon>
        <taxon>Thermodesulfobacteriota</taxon>
        <taxon>Dissulfuribacteria</taxon>
        <taxon>Dissulfuribacterales</taxon>
        <taxon>Dissulfuribacteraceae</taxon>
        <taxon>Dissulfuribacter</taxon>
    </lineage>
</organism>
<dbReference type="Proteomes" id="UP000093080">
    <property type="component" value="Unassembled WGS sequence"/>
</dbReference>
<evidence type="ECO:0000313" key="3">
    <source>
        <dbReference type="Proteomes" id="UP000093080"/>
    </source>
</evidence>
<sequence>MKEAISIFFFIFWAIMAFFFYKIPVCLGTQGPTITVIVSSEIRPYKEALGGLKSSLTFPIQEYNYRSNPKLVEHVLKSESSDFVVAIGPEAAKAARASSPLPPHKKLYLMVLDPKSLLKQQKICGVDLRIPVERQLDAISKRFPPPVRIGILYNALENQKIIDEFVKKAEWFNATVTGIQVNTPKDCPGALIKNRKNIDILLFIPDTIVIKEALVQYLIKESIFRGIAVVGYNHFFIENGAVMSLSIDYEEVGKLGANLLKQIWDGGKCSLLPPPFKLEWNQRAWDTVRQRR</sequence>
<proteinExistence type="predicted"/>
<dbReference type="RefSeq" id="WP_067617059.1">
    <property type="nucleotide sequence ID" value="NZ_MAGO01000004.1"/>
</dbReference>
<evidence type="ECO:0000313" key="2">
    <source>
        <dbReference type="EMBL" id="OCC15674.1"/>
    </source>
</evidence>
<gene>
    <name evidence="2" type="ORF">DBT_1025</name>
</gene>